<dbReference type="PANTHER" id="PTHR43713:SF3">
    <property type="entry name" value="GLUTAMATE-1-SEMIALDEHYDE 2,1-AMINOMUTASE 1, CHLOROPLASTIC-RELATED"/>
    <property type="match status" value="1"/>
</dbReference>
<proteinExistence type="inferred from homology"/>
<dbReference type="PROSITE" id="PS00600">
    <property type="entry name" value="AA_TRANSFER_CLASS_3"/>
    <property type="match status" value="1"/>
</dbReference>
<dbReference type="InterPro" id="IPR015422">
    <property type="entry name" value="PyrdxlP-dep_Trfase_small"/>
</dbReference>
<reference evidence="4" key="1">
    <citation type="submission" date="2021-12" db="EMBL/GenBank/DDBJ databases">
        <title>Discovery of the Pendulisporaceae a myxobacterial family with distinct sporulation behavior and unique specialized metabolism.</title>
        <authorList>
            <person name="Garcia R."/>
            <person name="Popoff A."/>
            <person name="Bader C.D."/>
            <person name="Loehr J."/>
            <person name="Walesch S."/>
            <person name="Walt C."/>
            <person name="Boldt J."/>
            <person name="Bunk B."/>
            <person name="Haeckl F.J.F.P.J."/>
            <person name="Gunesch A.P."/>
            <person name="Birkelbach J."/>
            <person name="Nuebel U."/>
            <person name="Pietschmann T."/>
            <person name="Bach T."/>
            <person name="Mueller R."/>
        </authorList>
    </citation>
    <scope>NUCLEOTIDE SEQUENCE</scope>
    <source>
        <strain evidence="4">MSr11367</strain>
    </source>
</reference>
<keyword evidence="2 3" id="KW-0663">Pyridoxal phosphate</keyword>
<keyword evidence="5" id="KW-1185">Reference proteome</keyword>
<evidence type="ECO:0000313" key="5">
    <source>
        <dbReference type="Proteomes" id="UP001374803"/>
    </source>
</evidence>
<dbReference type="SUPFAM" id="SSF53383">
    <property type="entry name" value="PLP-dependent transferases"/>
    <property type="match status" value="1"/>
</dbReference>
<dbReference type="Gene3D" id="3.40.640.10">
    <property type="entry name" value="Type I PLP-dependent aspartate aminotransferase-like (Major domain)"/>
    <property type="match status" value="1"/>
</dbReference>
<evidence type="ECO:0000313" key="4">
    <source>
        <dbReference type="EMBL" id="WXB07051.1"/>
    </source>
</evidence>
<dbReference type="GO" id="GO:0008483">
    <property type="term" value="F:transaminase activity"/>
    <property type="evidence" value="ECO:0007669"/>
    <property type="project" value="UniProtKB-KW"/>
</dbReference>
<gene>
    <name evidence="4" type="ORF">LVJ94_07365</name>
</gene>
<dbReference type="InterPro" id="IPR015421">
    <property type="entry name" value="PyrdxlP-dep_Trfase_major"/>
</dbReference>
<keyword evidence="4" id="KW-0808">Transferase</keyword>
<dbReference type="RefSeq" id="WP_394836711.1">
    <property type="nucleotide sequence ID" value="NZ_CP089929.1"/>
</dbReference>
<accession>A0ABZ2LB88</accession>
<protein>
    <submittedName>
        <fullName evidence="4">Aminotransferase class III-fold pyridoxal phosphate-dependent enzyme</fullName>
    </submittedName>
</protein>
<dbReference type="InterPro" id="IPR049704">
    <property type="entry name" value="Aminotrans_3_PPA_site"/>
</dbReference>
<sequence>MSLSDAQKKYLNHFVDAYVAKSRASRDRREQGWPKLADPRSSSGFSSRLPPVVRDFWLASKRLRYPLVGVRCEGAYVWDLDGNRYTDFAFGFGVHLFGHRPKFLVDAITERVAKGTPMGFQSETAAEVAAAISNLTGDERVAFSNTGTEAVMTATRLARAATGRSKIVVFSDSYHGSHDDVVGAIDFTLGIAPNHLADSIVLKYGDPKSLETIEQRADEIAAVLVEPVQARHPELQPAAFLHELRAITARRGIVLVFDDVLLGFRVHQGGSQAYFDIRADLATYGKVIGGGMPIGIIAGKTEYMNLIDGGPWRFDGDEYPKVDKIWFAGTFNKNPLTMATTQAMVERLTAEGPALQEGLNRRAAALTERLGAWLETEGFPIRIARYGSMFKFVTPPHATLLIQHLHMRGIFTWEGMVFFLSPAHSDADLASFEDAVKDSVLTMRKGGYLG</sequence>
<evidence type="ECO:0000256" key="3">
    <source>
        <dbReference type="RuleBase" id="RU003560"/>
    </source>
</evidence>
<dbReference type="InterPro" id="IPR005814">
    <property type="entry name" value="Aminotrans_3"/>
</dbReference>
<name>A0ABZ2LB88_9BACT</name>
<dbReference type="EMBL" id="CP089983">
    <property type="protein sequence ID" value="WXB07051.1"/>
    <property type="molecule type" value="Genomic_DNA"/>
</dbReference>
<evidence type="ECO:0000256" key="1">
    <source>
        <dbReference type="ARBA" id="ARBA00001933"/>
    </source>
</evidence>
<dbReference type="InterPro" id="IPR015424">
    <property type="entry name" value="PyrdxlP-dep_Trfase"/>
</dbReference>
<evidence type="ECO:0000256" key="2">
    <source>
        <dbReference type="ARBA" id="ARBA00022898"/>
    </source>
</evidence>
<comment type="similarity">
    <text evidence="3">Belongs to the class-III pyridoxal-phosphate-dependent aminotransferase family.</text>
</comment>
<comment type="cofactor">
    <cofactor evidence="1">
        <name>pyridoxal 5'-phosphate</name>
        <dbReference type="ChEBI" id="CHEBI:597326"/>
    </cofactor>
</comment>
<organism evidence="4 5">
    <name type="scientific">Pendulispora rubella</name>
    <dbReference type="NCBI Taxonomy" id="2741070"/>
    <lineage>
        <taxon>Bacteria</taxon>
        <taxon>Pseudomonadati</taxon>
        <taxon>Myxococcota</taxon>
        <taxon>Myxococcia</taxon>
        <taxon>Myxococcales</taxon>
        <taxon>Sorangiineae</taxon>
        <taxon>Pendulisporaceae</taxon>
        <taxon>Pendulispora</taxon>
    </lineage>
</organism>
<dbReference type="Gene3D" id="3.90.1150.10">
    <property type="entry name" value="Aspartate Aminotransferase, domain 1"/>
    <property type="match status" value="1"/>
</dbReference>
<keyword evidence="4" id="KW-0032">Aminotransferase</keyword>
<dbReference type="PANTHER" id="PTHR43713">
    <property type="entry name" value="GLUTAMATE-1-SEMIALDEHYDE 2,1-AMINOMUTASE"/>
    <property type="match status" value="1"/>
</dbReference>
<dbReference type="Proteomes" id="UP001374803">
    <property type="component" value="Chromosome"/>
</dbReference>
<dbReference type="Pfam" id="PF00202">
    <property type="entry name" value="Aminotran_3"/>
    <property type="match status" value="1"/>
</dbReference>